<dbReference type="PANTHER" id="PTHR19336:SF9">
    <property type="entry name" value="SPINDLE POLE BODY PROTEIN PPC89"/>
    <property type="match status" value="1"/>
</dbReference>
<evidence type="ECO:0000256" key="2">
    <source>
        <dbReference type="SAM" id="MobiDB-lite"/>
    </source>
</evidence>
<proteinExistence type="predicted"/>
<evidence type="ECO:0000313" key="5">
    <source>
        <dbReference type="Proteomes" id="UP001165289"/>
    </source>
</evidence>
<dbReference type="Proteomes" id="UP001165289">
    <property type="component" value="Unassembled WGS sequence"/>
</dbReference>
<reference evidence="4 5" key="1">
    <citation type="journal article" date="2023" name="BMC Biol.">
        <title>The compact genome of the sponge Oopsacas minuta (Hexactinellida) is lacking key metazoan core genes.</title>
        <authorList>
            <person name="Santini S."/>
            <person name="Schenkelaars Q."/>
            <person name="Jourda C."/>
            <person name="Duchesne M."/>
            <person name="Belahbib H."/>
            <person name="Rocher C."/>
            <person name="Selva M."/>
            <person name="Riesgo A."/>
            <person name="Vervoort M."/>
            <person name="Leys S.P."/>
            <person name="Kodjabachian L."/>
            <person name="Le Bivic A."/>
            <person name="Borchiellini C."/>
            <person name="Claverie J.M."/>
            <person name="Renard E."/>
        </authorList>
    </citation>
    <scope>NUCLEOTIDE SEQUENCE [LARGE SCALE GENOMIC DNA]</scope>
    <source>
        <strain evidence="4">SPO-2</strain>
    </source>
</reference>
<dbReference type="GO" id="GO:0042802">
    <property type="term" value="F:identical protein binding"/>
    <property type="evidence" value="ECO:0007669"/>
    <property type="project" value="InterPro"/>
</dbReference>
<organism evidence="4 5">
    <name type="scientific">Oopsacas minuta</name>
    <dbReference type="NCBI Taxonomy" id="111878"/>
    <lineage>
        <taxon>Eukaryota</taxon>
        <taxon>Metazoa</taxon>
        <taxon>Porifera</taxon>
        <taxon>Hexactinellida</taxon>
        <taxon>Hexasterophora</taxon>
        <taxon>Lyssacinosida</taxon>
        <taxon>Leucopsacidae</taxon>
        <taxon>Oopsacas</taxon>
    </lineage>
</organism>
<dbReference type="GO" id="GO:0043015">
    <property type="term" value="F:gamma-tubulin binding"/>
    <property type="evidence" value="ECO:0007669"/>
    <property type="project" value="InterPro"/>
</dbReference>
<dbReference type="InterPro" id="IPR051756">
    <property type="entry name" value="Centrosomal_MT-associated"/>
</dbReference>
<accession>A0AAV7JVY7</accession>
<feature type="domain" description="Cep57 centrosome localisation" evidence="3">
    <location>
        <begin position="112"/>
        <end position="328"/>
    </location>
</feature>
<evidence type="ECO:0000256" key="1">
    <source>
        <dbReference type="SAM" id="Coils"/>
    </source>
</evidence>
<comment type="caution">
    <text evidence="4">The sequence shown here is derived from an EMBL/GenBank/DDBJ whole genome shotgun (WGS) entry which is preliminary data.</text>
</comment>
<dbReference type="PANTHER" id="PTHR19336">
    <property type="entry name" value="UNCHARACTERIZED DUF1167"/>
    <property type="match status" value="1"/>
</dbReference>
<feature type="coiled-coil region" evidence="1">
    <location>
        <begin position="110"/>
        <end position="144"/>
    </location>
</feature>
<dbReference type="Pfam" id="PF14073">
    <property type="entry name" value="Cep57_CLD"/>
    <property type="match status" value="1"/>
</dbReference>
<keyword evidence="5" id="KW-1185">Reference proteome</keyword>
<feature type="coiled-coil region" evidence="1">
    <location>
        <begin position="433"/>
        <end position="460"/>
    </location>
</feature>
<dbReference type="GO" id="GO:0008017">
    <property type="term" value="F:microtubule binding"/>
    <property type="evidence" value="ECO:0007669"/>
    <property type="project" value="TreeGrafter"/>
</dbReference>
<dbReference type="AlphaFoldDB" id="A0AAV7JVY7"/>
<gene>
    <name evidence="4" type="ORF">LOD99_3713</name>
</gene>
<evidence type="ECO:0000313" key="4">
    <source>
        <dbReference type="EMBL" id="KAI6653188.1"/>
    </source>
</evidence>
<evidence type="ECO:0000259" key="3">
    <source>
        <dbReference type="Pfam" id="PF14073"/>
    </source>
</evidence>
<dbReference type="EMBL" id="JAKMXF010000288">
    <property type="protein sequence ID" value="KAI6653188.1"/>
    <property type="molecule type" value="Genomic_DNA"/>
</dbReference>
<protein>
    <submittedName>
        <fullName evidence="4">Centrosomal protein of 57 kDa-like isoform X16</fullName>
    </submittedName>
</protein>
<name>A0AAV7JVY7_9METZ</name>
<feature type="region of interest" description="Disordered" evidence="2">
    <location>
        <begin position="501"/>
        <end position="528"/>
    </location>
</feature>
<dbReference type="GO" id="GO:0005813">
    <property type="term" value="C:centrosome"/>
    <property type="evidence" value="ECO:0007669"/>
    <property type="project" value="TreeGrafter"/>
</dbReference>
<dbReference type="InterPro" id="IPR025913">
    <property type="entry name" value="Cep57_CLD"/>
</dbReference>
<feature type="coiled-coil region" evidence="1">
    <location>
        <begin position="215"/>
        <end position="314"/>
    </location>
</feature>
<sequence length="565" mass="64560">METWPEHIDLPSLPSVRSGASTPYKELDLLQDNYYKQFLQGIDKERDRPYSPTNLSIVSASTNISYAQPQGMRDSVFKPIREVLADHQSSETVYSYPSNKHDTTSDSIHSQAMIEALRALQSKIARLETERAAAAEKFESLSSRTSQKQLDLLDRSAVTENVLEHSRIQPVSVSELRDSYPFEPRASQPQNVNNYEVERRLDSINEKCWQQAQELETTREMLRRAELDRKYTEEQMSRLEHKYDELRTSSEILQPQFQLDTELLAKRDSEEAVRKVEERQREMASSQEQTENKLRELQHELKLERHRRKLLQEKAADLQAGQDANLSLARATALSSCPHSRTRVKKKKIISNKLTKHKHTNTKSRDHYRVQLKDIPFVVGTSTSQSHSVAANYQQLIALLKSHNTAVCGRGSHGPGGKEVSERNRSIGECLPKEDSKKLIEELEKELATLQIHHQHLARELQMSQDSPTKDSAPIEQALSQLLEQMDVKAQHVRLAKTVNKQVNSKRKDSVETIPSHPQTEIPVASNSPPVNLYNLASLPASNITALRTMKNIQNTLKEEDLHWN</sequence>
<keyword evidence="1" id="KW-0175">Coiled coil</keyword>